<feature type="transmembrane region" description="Helical" evidence="6">
    <location>
        <begin position="106"/>
        <end position="126"/>
    </location>
</feature>
<evidence type="ECO:0000256" key="4">
    <source>
        <dbReference type="ARBA" id="ARBA00022989"/>
    </source>
</evidence>
<sequence length="303" mass="31276">MAPALVLGVIVGILALYDNSFLASDSIQSLLEQSAILGLLALGQGFVVMTGRIDLSNAVLASFTAVLVAKLLPSQGPLAIGLVLGLSLAIGLLQGLVHVFAQVPSFIVTLGTLGVWTGLSLTTSKASTILVMQHYGAVSWIYARPYGIPLSFVLVLVLTLLLMSGMRWLRWGRRMRAVGLNERAAAFSGIRTSRVVLSAFALSALLSGIAGVFQIAELQSASADSSDALLLPAIASVVVGGTAIAGGVGGVGRTLLGAIIITVASVGFDIVGIPSSYQPIFYGLFVIVVITVTVDRTRVTSVA</sequence>
<evidence type="ECO:0000256" key="5">
    <source>
        <dbReference type="ARBA" id="ARBA00023136"/>
    </source>
</evidence>
<evidence type="ECO:0000313" key="7">
    <source>
        <dbReference type="EMBL" id="MCQ4080885.1"/>
    </source>
</evidence>
<proteinExistence type="predicted"/>
<evidence type="ECO:0000256" key="2">
    <source>
        <dbReference type="ARBA" id="ARBA00022475"/>
    </source>
</evidence>
<keyword evidence="5 6" id="KW-0472">Membrane</keyword>
<reference evidence="7" key="1">
    <citation type="submission" date="2022-06" db="EMBL/GenBank/DDBJ databases">
        <title>Draft genome sequence of Streptomyces sp. RB6PN25 isolated from peat swamp forest in Thailand.</title>
        <authorList>
            <person name="Duangmal K."/>
            <person name="Klaysubun C."/>
        </authorList>
    </citation>
    <scope>NUCLEOTIDE SEQUENCE</scope>
    <source>
        <strain evidence="7">RB6PN25</strain>
    </source>
</reference>
<protein>
    <submittedName>
        <fullName evidence="7">ABC transporter permease</fullName>
    </submittedName>
</protein>
<name>A0ABT1PWH1_9ACTN</name>
<evidence type="ECO:0000313" key="8">
    <source>
        <dbReference type="Proteomes" id="UP001057702"/>
    </source>
</evidence>
<comment type="caution">
    <text evidence="7">The sequence shown here is derived from an EMBL/GenBank/DDBJ whole genome shotgun (WGS) entry which is preliminary data.</text>
</comment>
<comment type="subcellular location">
    <subcellularLocation>
        <location evidence="1">Cell membrane</location>
        <topology evidence="1">Multi-pass membrane protein</topology>
    </subcellularLocation>
</comment>
<dbReference type="EMBL" id="JANFNG010000005">
    <property type="protein sequence ID" value="MCQ4080885.1"/>
    <property type="molecule type" value="Genomic_DNA"/>
</dbReference>
<keyword evidence="4 6" id="KW-1133">Transmembrane helix</keyword>
<evidence type="ECO:0000256" key="1">
    <source>
        <dbReference type="ARBA" id="ARBA00004651"/>
    </source>
</evidence>
<feature type="transmembrane region" description="Helical" evidence="6">
    <location>
        <begin position="78"/>
        <end position="99"/>
    </location>
</feature>
<dbReference type="RefSeq" id="WP_255919790.1">
    <property type="nucleotide sequence ID" value="NZ_JANFNG010000005.1"/>
</dbReference>
<dbReference type="Pfam" id="PF02653">
    <property type="entry name" value="BPD_transp_2"/>
    <property type="match status" value="1"/>
</dbReference>
<dbReference type="Proteomes" id="UP001057702">
    <property type="component" value="Unassembled WGS sequence"/>
</dbReference>
<keyword evidence="2" id="KW-1003">Cell membrane</keyword>
<feature type="transmembrane region" description="Helical" evidence="6">
    <location>
        <begin position="195"/>
        <end position="216"/>
    </location>
</feature>
<evidence type="ECO:0000256" key="3">
    <source>
        <dbReference type="ARBA" id="ARBA00022692"/>
    </source>
</evidence>
<accession>A0ABT1PWH1</accession>
<feature type="transmembrane region" description="Helical" evidence="6">
    <location>
        <begin position="33"/>
        <end position="50"/>
    </location>
</feature>
<gene>
    <name evidence="7" type="ORF">NGB36_09800</name>
</gene>
<dbReference type="CDD" id="cd06579">
    <property type="entry name" value="TM_PBP1_transp_AraH_like"/>
    <property type="match status" value="1"/>
</dbReference>
<feature type="transmembrane region" description="Helical" evidence="6">
    <location>
        <begin position="146"/>
        <end position="166"/>
    </location>
</feature>
<feature type="transmembrane region" description="Helical" evidence="6">
    <location>
        <begin position="279"/>
        <end position="297"/>
    </location>
</feature>
<evidence type="ECO:0000256" key="6">
    <source>
        <dbReference type="SAM" id="Phobius"/>
    </source>
</evidence>
<feature type="transmembrane region" description="Helical" evidence="6">
    <location>
        <begin position="255"/>
        <end position="273"/>
    </location>
</feature>
<feature type="transmembrane region" description="Helical" evidence="6">
    <location>
        <begin position="228"/>
        <end position="248"/>
    </location>
</feature>
<dbReference type="PANTHER" id="PTHR32196">
    <property type="entry name" value="ABC TRANSPORTER PERMEASE PROTEIN YPHD-RELATED-RELATED"/>
    <property type="match status" value="1"/>
</dbReference>
<dbReference type="InterPro" id="IPR001851">
    <property type="entry name" value="ABC_transp_permease"/>
</dbReference>
<keyword evidence="8" id="KW-1185">Reference proteome</keyword>
<keyword evidence="3 6" id="KW-0812">Transmembrane</keyword>
<organism evidence="7 8">
    <name type="scientific">Streptomyces humicola</name>
    <dbReference type="NCBI Taxonomy" id="2953240"/>
    <lineage>
        <taxon>Bacteria</taxon>
        <taxon>Bacillati</taxon>
        <taxon>Actinomycetota</taxon>
        <taxon>Actinomycetes</taxon>
        <taxon>Kitasatosporales</taxon>
        <taxon>Streptomycetaceae</taxon>
        <taxon>Streptomyces</taxon>
    </lineage>
</organism>